<evidence type="ECO:0008006" key="4">
    <source>
        <dbReference type="Google" id="ProtNLM"/>
    </source>
</evidence>
<protein>
    <recommendedName>
        <fullName evidence="4">DUF3899 domain-containing protein</fullName>
    </recommendedName>
</protein>
<evidence type="ECO:0000313" key="2">
    <source>
        <dbReference type="EMBL" id="MBM7657592.1"/>
    </source>
</evidence>
<sequence length="92" mass="10126">MSGLLMAILFWCAGIALLIGSYSITSRLRKASEELLMHSEHEKGKDNSASIALRIEGKILDYIPSYLFQIAFSVFGSLLIAFGFVALAFFFG</sequence>
<keyword evidence="1" id="KW-0812">Transmembrane</keyword>
<keyword evidence="3" id="KW-1185">Reference proteome</keyword>
<reference evidence="2 3" key="1">
    <citation type="submission" date="2021-01" db="EMBL/GenBank/DDBJ databases">
        <title>Genomic Encyclopedia of Type Strains, Phase IV (KMG-IV): sequencing the most valuable type-strain genomes for metagenomic binning, comparative biology and taxonomic classification.</title>
        <authorList>
            <person name="Goeker M."/>
        </authorList>
    </citation>
    <scope>NUCLEOTIDE SEQUENCE [LARGE SCALE GENOMIC DNA]</scope>
    <source>
        <strain evidence="2 3">DSM 100968</strain>
    </source>
</reference>
<gene>
    <name evidence="2" type="ORF">JOC27_001041</name>
</gene>
<organism evidence="2 3">
    <name type="scientific">Sporolactobacillus spathodeae</name>
    <dbReference type="NCBI Taxonomy" id="1465502"/>
    <lineage>
        <taxon>Bacteria</taxon>
        <taxon>Bacillati</taxon>
        <taxon>Bacillota</taxon>
        <taxon>Bacilli</taxon>
        <taxon>Bacillales</taxon>
        <taxon>Sporolactobacillaceae</taxon>
        <taxon>Sporolactobacillus</taxon>
    </lineage>
</organism>
<keyword evidence="1" id="KW-1133">Transmembrane helix</keyword>
<keyword evidence="1" id="KW-0472">Membrane</keyword>
<evidence type="ECO:0000313" key="3">
    <source>
        <dbReference type="Proteomes" id="UP000823201"/>
    </source>
</evidence>
<dbReference type="EMBL" id="JAFBEV010000006">
    <property type="protein sequence ID" value="MBM7657592.1"/>
    <property type="molecule type" value="Genomic_DNA"/>
</dbReference>
<accession>A0ABS2Q715</accession>
<comment type="caution">
    <text evidence="2">The sequence shown here is derived from an EMBL/GenBank/DDBJ whole genome shotgun (WGS) entry which is preliminary data.</text>
</comment>
<name>A0ABS2Q715_9BACL</name>
<feature type="transmembrane region" description="Helical" evidence="1">
    <location>
        <begin position="66"/>
        <end position="91"/>
    </location>
</feature>
<proteinExistence type="predicted"/>
<dbReference type="Proteomes" id="UP000823201">
    <property type="component" value="Unassembled WGS sequence"/>
</dbReference>
<evidence type="ECO:0000256" key="1">
    <source>
        <dbReference type="SAM" id="Phobius"/>
    </source>
</evidence>